<organism evidence="7 8">
    <name type="scientific">Ruminococcus flavefaciens 007c</name>
    <dbReference type="NCBI Taxonomy" id="1341157"/>
    <lineage>
        <taxon>Bacteria</taxon>
        <taxon>Bacillati</taxon>
        <taxon>Bacillota</taxon>
        <taxon>Clostridia</taxon>
        <taxon>Eubacteriales</taxon>
        <taxon>Oscillospiraceae</taxon>
        <taxon>Ruminococcus</taxon>
    </lineage>
</organism>
<dbReference type="InterPro" id="IPR000182">
    <property type="entry name" value="GNAT_dom"/>
</dbReference>
<comment type="similarity">
    <text evidence="1 5">Belongs to the acetyltransferase family. RimI subfamily.</text>
</comment>
<comment type="function">
    <text evidence="5">Acetylates the N-terminal alanine of ribosomal protein bS18.</text>
</comment>
<dbReference type="PATRIC" id="fig|1341157.4.peg.766"/>
<evidence type="ECO:0000313" key="8">
    <source>
        <dbReference type="Proteomes" id="UP000019365"/>
    </source>
</evidence>
<evidence type="ECO:0000313" key="7">
    <source>
        <dbReference type="EMBL" id="EWM54577.1"/>
    </source>
</evidence>
<accession>W7V186</accession>
<dbReference type="GO" id="GO:0008999">
    <property type="term" value="F:protein-N-terminal-alanine acetyltransferase activity"/>
    <property type="evidence" value="ECO:0007669"/>
    <property type="project" value="UniProtKB-EC"/>
</dbReference>
<keyword evidence="2 5" id="KW-0963">Cytoplasm</keyword>
<dbReference type="PANTHER" id="PTHR43420">
    <property type="entry name" value="ACETYLTRANSFERASE"/>
    <property type="match status" value="1"/>
</dbReference>
<dbReference type="AlphaFoldDB" id="W7V186"/>
<comment type="caution">
    <text evidence="7">The sequence shown here is derived from an EMBL/GenBank/DDBJ whole genome shotgun (WGS) entry which is preliminary data.</text>
</comment>
<dbReference type="InterPro" id="IPR006464">
    <property type="entry name" value="AcTrfase_RimI/Ard1"/>
</dbReference>
<dbReference type="PANTHER" id="PTHR43420:SF44">
    <property type="entry name" value="ACETYLTRANSFERASE YPEA"/>
    <property type="match status" value="1"/>
</dbReference>
<dbReference type="GO" id="GO:0005737">
    <property type="term" value="C:cytoplasm"/>
    <property type="evidence" value="ECO:0007669"/>
    <property type="project" value="UniProtKB-SubCell"/>
</dbReference>
<evidence type="ECO:0000256" key="4">
    <source>
        <dbReference type="ARBA" id="ARBA00023315"/>
    </source>
</evidence>
<dbReference type="CDD" id="cd04301">
    <property type="entry name" value="NAT_SF"/>
    <property type="match status" value="1"/>
</dbReference>
<dbReference type="eggNOG" id="COG0456">
    <property type="taxonomic scope" value="Bacteria"/>
</dbReference>
<dbReference type="Proteomes" id="UP000019365">
    <property type="component" value="Unassembled WGS sequence"/>
</dbReference>
<evidence type="ECO:0000256" key="3">
    <source>
        <dbReference type="ARBA" id="ARBA00022679"/>
    </source>
</evidence>
<dbReference type="Gene3D" id="3.40.630.30">
    <property type="match status" value="1"/>
</dbReference>
<feature type="domain" description="N-acetyltransferase" evidence="6">
    <location>
        <begin position="1"/>
        <end position="124"/>
    </location>
</feature>
<name>W7V186_RUMFL</name>
<evidence type="ECO:0000256" key="5">
    <source>
        <dbReference type="RuleBase" id="RU363094"/>
    </source>
</evidence>
<proteinExistence type="inferred from homology"/>
<dbReference type="SUPFAM" id="SSF55729">
    <property type="entry name" value="Acyl-CoA N-acyltransferases (Nat)"/>
    <property type="match status" value="1"/>
</dbReference>
<dbReference type="Pfam" id="PF00583">
    <property type="entry name" value="Acetyltransf_1"/>
    <property type="match status" value="1"/>
</dbReference>
<comment type="subcellular location">
    <subcellularLocation>
        <location evidence="5">Cytoplasm</location>
    </subcellularLocation>
</comment>
<sequence length="126" mass="13619">MGADGWSAEDFRSEAVKCGGIVLAAYDNDCLAGLIAGFTAADTGEILTVATAPKYRRQGVAKMLMEAFLTAVPEDVDTLALEVRQSNTAAIELYKSFGFEKAGTRKRFYRAPVEDADVMVLNRTKS</sequence>
<dbReference type="EC" id="2.3.1.266" evidence="5"/>
<reference evidence="7 8" key="1">
    <citation type="journal article" date="2014" name="PLoS ONE">
        <title>Rumen cellulosomics: divergent fiber-degrading strategies revealed by comparative genome-wide analysis of six ruminococcal strains.</title>
        <authorList>
            <person name="Dassa B."/>
            <person name="Borovok I."/>
            <person name="Ruimy-Israeli V."/>
            <person name="Lamed R."/>
            <person name="Flint H.J."/>
            <person name="Duncan S.H."/>
            <person name="Henrissat B."/>
            <person name="Coutinho P."/>
            <person name="Morrison M."/>
            <person name="Mosoni P."/>
            <person name="Yeoman C.J."/>
            <person name="White B.A."/>
            <person name="Bayer E.A."/>
        </authorList>
    </citation>
    <scope>NUCLEOTIDE SEQUENCE [LARGE SCALE GENOMIC DNA]</scope>
    <source>
        <strain evidence="7 8">007c</strain>
    </source>
</reference>
<keyword evidence="8" id="KW-1185">Reference proteome</keyword>
<evidence type="ECO:0000256" key="2">
    <source>
        <dbReference type="ARBA" id="ARBA00022490"/>
    </source>
</evidence>
<protein>
    <recommendedName>
        <fullName evidence="5">[Ribosomal protein bS18]-alanine N-acetyltransferase</fullName>
        <ecNumber evidence="5">2.3.1.266</ecNumber>
    </recommendedName>
</protein>
<keyword evidence="4" id="KW-0012">Acyltransferase</keyword>
<dbReference type="InterPro" id="IPR016181">
    <property type="entry name" value="Acyl_CoA_acyltransferase"/>
</dbReference>
<dbReference type="NCBIfam" id="TIGR01575">
    <property type="entry name" value="rimI"/>
    <property type="match status" value="1"/>
</dbReference>
<evidence type="ECO:0000259" key="6">
    <source>
        <dbReference type="PROSITE" id="PS51186"/>
    </source>
</evidence>
<evidence type="ECO:0000256" key="1">
    <source>
        <dbReference type="ARBA" id="ARBA00005395"/>
    </source>
</evidence>
<gene>
    <name evidence="7" type="ORF">RF007C_00430</name>
</gene>
<dbReference type="PROSITE" id="PS51186">
    <property type="entry name" value="GNAT"/>
    <property type="match status" value="1"/>
</dbReference>
<comment type="catalytic activity">
    <reaction evidence="5">
        <text>N-terminal L-alanyl-[ribosomal protein bS18] + acetyl-CoA = N-terminal N(alpha)-acetyl-L-alanyl-[ribosomal protein bS18] + CoA + H(+)</text>
        <dbReference type="Rhea" id="RHEA:43756"/>
        <dbReference type="Rhea" id="RHEA-COMP:10676"/>
        <dbReference type="Rhea" id="RHEA-COMP:10677"/>
        <dbReference type="ChEBI" id="CHEBI:15378"/>
        <dbReference type="ChEBI" id="CHEBI:57287"/>
        <dbReference type="ChEBI" id="CHEBI:57288"/>
        <dbReference type="ChEBI" id="CHEBI:64718"/>
        <dbReference type="ChEBI" id="CHEBI:83683"/>
        <dbReference type="EC" id="2.3.1.266"/>
    </reaction>
</comment>
<keyword evidence="3" id="KW-0808">Transferase</keyword>
<dbReference type="EMBL" id="ATAX01000011">
    <property type="protein sequence ID" value="EWM54577.1"/>
    <property type="molecule type" value="Genomic_DNA"/>
</dbReference>
<dbReference type="InterPro" id="IPR050680">
    <property type="entry name" value="YpeA/RimI_acetyltransf"/>
</dbReference>